<dbReference type="AlphaFoldDB" id="A0A0A9G5R1"/>
<name>A0A0A9G5R1_ARUDO</name>
<accession>A0A0A9G5R1</accession>
<proteinExistence type="predicted"/>
<reference evidence="1" key="1">
    <citation type="submission" date="2014-09" db="EMBL/GenBank/DDBJ databases">
        <authorList>
            <person name="Magalhaes I.L.F."/>
            <person name="Oliveira U."/>
            <person name="Santos F.R."/>
            <person name="Vidigal T.H.D.A."/>
            <person name="Brescovit A.D."/>
            <person name="Santos A.J."/>
        </authorList>
    </citation>
    <scope>NUCLEOTIDE SEQUENCE</scope>
    <source>
        <tissue evidence="1">Shoot tissue taken approximately 20 cm above the soil surface</tissue>
    </source>
</reference>
<organism evidence="1">
    <name type="scientific">Arundo donax</name>
    <name type="common">Giant reed</name>
    <name type="synonym">Donax arundinaceus</name>
    <dbReference type="NCBI Taxonomy" id="35708"/>
    <lineage>
        <taxon>Eukaryota</taxon>
        <taxon>Viridiplantae</taxon>
        <taxon>Streptophyta</taxon>
        <taxon>Embryophyta</taxon>
        <taxon>Tracheophyta</taxon>
        <taxon>Spermatophyta</taxon>
        <taxon>Magnoliopsida</taxon>
        <taxon>Liliopsida</taxon>
        <taxon>Poales</taxon>
        <taxon>Poaceae</taxon>
        <taxon>PACMAD clade</taxon>
        <taxon>Arundinoideae</taxon>
        <taxon>Arundineae</taxon>
        <taxon>Arundo</taxon>
    </lineage>
</organism>
<reference evidence="1" key="2">
    <citation type="journal article" date="2015" name="Data Brief">
        <title>Shoot transcriptome of the giant reed, Arundo donax.</title>
        <authorList>
            <person name="Barrero R.A."/>
            <person name="Guerrero F.D."/>
            <person name="Moolhuijzen P."/>
            <person name="Goolsby J.A."/>
            <person name="Tidwell J."/>
            <person name="Bellgard S.E."/>
            <person name="Bellgard M.I."/>
        </authorList>
    </citation>
    <scope>NUCLEOTIDE SEQUENCE</scope>
    <source>
        <tissue evidence="1">Shoot tissue taken approximately 20 cm above the soil surface</tissue>
    </source>
</reference>
<evidence type="ECO:0000313" key="1">
    <source>
        <dbReference type="EMBL" id="JAE17876.1"/>
    </source>
</evidence>
<sequence>MIREWYVALLNLPELLRLADQTVLFPTSHSRNNVTCAESWMSGVHHPPYAQPFNY</sequence>
<protein>
    <submittedName>
        <fullName evidence="1">Uncharacterized protein</fullName>
    </submittedName>
</protein>
<dbReference type="EMBL" id="GBRH01180020">
    <property type="protein sequence ID" value="JAE17876.1"/>
    <property type="molecule type" value="Transcribed_RNA"/>
</dbReference>